<keyword evidence="4 7" id="KW-1133">Transmembrane helix</keyword>
<keyword evidence="6" id="KW-0769">Symport</keyword>
<dbReference type="PROSITE" id="PS50267">
    <property type="entry name" value="NA_NEUROTRAN_SYMP_3"/>
    <property type="match status" value="1"/>
</dbReference>
<evidence type="ECO:0000256" key="7">
    <source>
        <dbReference type="SAM" id="Phobius"/>
    </source>
</evidence>
<keyword evidence="5 7" id="KW-0472">Membrane</keyword>
<feature type="transmembrane region" description="Helical" evidence="7">
    <location>
        <begin position="42"/>
        <end position="64"/>
    </location>
</feature>
<sequence length="440" mass="46162">MARGTWGSRIGFILAAAGSAVGLGAIWKFPFVAGQNGGGAFLILYLVFSFSIGLALLLAEMLIGRAAGLSAVSAFRKLAGGAWPWAARLSVLCVFLILSFYSVVGGWTLIYLFEGMRGTVLNTDTAALGVYFHNASSDPVLALGAALGFLGLTGVVVYLGVQRGIEQMSKVLMPLLFLLMAILIVRALTLPGALAGLSWFVTPDWEQITPGAVVEALGLACFSLSVGAGTMVAYGSYVPRETDLPRAAAWVALLAVGSCLLAGLMVLPAVFAFGLDPAAGPGLTFITMPAVFAQLPAGQVFAIAFFFLLLVAALTSSVSMLEPLASYLIDEFGVPRRRAVLLCCAAVALACIPAALSGGVWREVQFLGLNLFELMDYTASNLLLPIGGVVSATCVGWAIWPRARGELSNGAQLPWWLPLFRAVCAVGAPLLIGWVFLYKL</sequence>
<gene>
    <name evidence="8" type="ORF">N8I74_11765</name>
</gene>
<accession>A0ABY6DI26</accession>
<evidence type="ECO:0000256" key="5">
    <source>
        <dbReference type="ARBA" id="ARBA00023136"/>
    </source>
</evidence>
<feature type="transmembrane region" description="Helical" evidence="7">
    <location>
        <begin position="85"/>
        <end position="113"/>
    </location>
</feature>
<feature type="transmembrane region" description="Helical" evidence="7">
    <location>
        <begin position="413"/>
        <end position="437"/>
    </location>
</feature>
<feature type="transmembrane region" description="Helical" evidence="7">
    <location>
        <begin position="173"/>
        <end position="200"/>
    </location>
</feature>
<evidence type="ECO:0000313" key="8">
    <source>
        <dbReference type="EMBL" id="UXY13999.1"/>
    </source>
</evidence>
<feature type="transmembrane region" description="Helical" evidence="7">
    <location>
        <begin position="140"/>
        <end position="161"/>
    </location>
</feature>
<proteinExistence type="inferred from homology"/>
<dbReference type="CDD" id="cd10336">
    <property type="entry name" value="SLC6sbd_Tyt1-Like"/>
    <property type="match status" value="1"/>
</dbReference>
<evidence type="ECO:0000256" key="2">
    <source>
        <dbReference type="ARBA" id="ARBA00022448"/>
    </source>
</evidence>
<name>A0ABY6DI26_9NEIS</name>
<evidence type="ECO:0000256" key="1">
    <source>
        <dbReference type="ARBA" id="ARBA00004141"/>
    </source>
</evidence>
<protein>
    <recommendedName>
        <fullName evidence="6">Transporter</fullName>
    </recommendedName>
</protein>
<feature type="transmembrane region" description="Helical" evidence="7">
    <location>
        <begin position="295"/>
        <end position="318"/>
    </location>
</feature>
<dbReference type="Proteomes" id="UP001061302">
    <property type="component" value="Chromosome"/>
</dbReference>
<dbReference type="RefSeq" id="WP_263123297.1">
    <property type="nucleotide sequence ID" value="NZ_CP106753.1"/>
</dbReference>
<evidence type="ECO:0000256" key="4">
    <source>
        <dbReference type="ARBA" id="ARBA00022989"/>
    </source>
</evidence>
<feature type="transmembrane region" description="Helical" evidence="7">
    <location>
        <begin position="12"/>
        <end position="30"/>
    </location>
</feature>
<dbReference type="PANTHER" id="PTHR42948">
    <property type="entry name" value="TRANSPORTER"/>
    <property type="match status" value="1"/>
</dbReference>
<evidence type="ECO:0000256" key="6">
    <source>
        <dbReference type="RuleBase" id="RU003732"/>
    </source>
</evidence>
<evidence type="ECO:0000313" key="9">
    <source>
        <dbReference type="Proteomes" id="UP001061302"/>
    </source>
</evidence>
<feature type="transmembrane region" description="Helical" evidence="7">
    <location>
        <begin position="247"/>
        <end position="275"/>
    </location>
</feature>
<feature type="transmembrane region" description="Helical" evidence="7">
    <location>
        <begin position="382"/>
        <end position="401"/>
    </location>
</feature>
<keyword evidence="3 6" id="KW-0812">Transmembrane</keyword>
<keyword evidence="9" id="KW-1185">Reference proteome</keyword>
<feature type="transmembrane region" description="Helical" evidence="7">
    <location>
        <begin position="212"/>
        <end position="235"/>
    </location>
</feature>
<dbReference type="Pfam" id="PF00209">
    <property type="entry name" value="SNF"/>
    <property type="match status" value="2"/>
</dbReference>
<dbReference type="NCBIfam" id="NF037979">
    <property type="entry name" value="Na_transp"/>
    <property type="match status" value="1"/>
</dbReference>
<evidence type="ECO:0000256" key="3">
    <source>
        <dbReference type="ARBA" id="ARBA00022692"/>
    </source>
</evidence>
<dbReference type="PANTHER" id="PTHR42948:SF1">
    <property type="entry name" value="TRANSPORTER"/>
    <property type="match status" value="1"/>
</dbReference>
<dbReference type="InterPro" id="IPR047218">
    <property type="entry name" value="YocR/YhdH-like"/>
</dbReference>
<organism evidence="8 9">
    <name type="scientific">Chitiniphilus purpureus</name>
    <dbReference type="NCBI Taxonomy" id="2981137"/>
    <lineage>
        <taxon>Bacteria</taxon>
        <taxon>Pseudomonadati</taxon>
        <taxon>Pseudomonadota</taxon>
        <taxon>Betaproteobacteria</taxon>
        <taxon>Neisseriales</taxon>
        <taxon>Chitinibacteraceae</taxon>
        <taxon>Chitiniphilus</taxon>
    </lineage>
</organism>
<dbReference type="PRINTS" id="PR00176">
    <property type="entry name" value="NANEUSMPORT"/>
</dbReference>
<keyword evidence="2 6" id="KW-0813">Transport</keyword>
<dbReference type="SUPFAM" id="SSF161070">
    <property type="entry name" value="SNF-like"/>
    <property type="match status" value="1"/>
</dbReference>
<comment type="subcellular location">
    <subcellularLocation>
        <location evidence="1">Membrane</location>
        <topology evidence="1">Multi-pass membrane protein</topology>
    </subcellularLocation>
</comment>
<reference evidence="8" key="1">
    <citation type="submission" date="2022-10" db="EMBL/GenBank/DDBJ databases">
        <title>Chitiniphilus purpureus sp. nov., a novel chitin-degrading bacterium isolated from crawfish pond sediment.</title>
        <authorList>
            <person name="Li K."/>
        </authorList>
    </citation>
    <scope>NUCLEOTIDE SEQUENCE</scope>
    <source>
        <strain evidence="8">CD1</strain>
    </source>
</reference>
<dbReference type="InterPro" id="IPR000175">
    <property type="entry name" value="Na/ntran_symport"/>
</dbReference>
<dbReference type="PROSITE" id="PS00610">
    <property type="entry name" value="NA_NEUROTRAN_SYMP_1"/>
    <property type="match status" value="1"/>
</dbReference>
<dbReference type="EMBL" id="CP106753">
    <property type="protein sequence ID" value="UXY13999.1"/>
    <property type="molecule type" value="Genomic_DNA"/>
</dbReference>
<feature type="transmembrane region" description="Helical" evidence="7">
    <location>
        <begin position="339"/>
        <end position="362"/>
    </location>
</feature>
<comment type="similarity">
    <text evidence="6">Belongs to the sodium:neurotransmitter symporter (SNF) (TC 2.A.22) family.</text>
</comment>
<dbReference type="InterPro" id="IPR037272">
    <property type="entry name" value="SNS_sf"/>
</dbReference>